<dbReference type="InterPro" id="IPR045443">
    <property type="entry name" value="DUF6504"/>
</dbReference>
<reference evidence="2 3" key="1">
    <citation type="journal article" date="2016" name="Nat. Commun.">
        <title>Thousands of microbial genomes shed light on interconnected biogeochemical processes in an aquifer system.</title>
        <authorList>
            <person name="Anantharaman K."/>
            <person name="Brown C.T."/>
            <person name="Hug L.A."/>
            <person name="Sharon I."/>
            <person name="Castelle C.J."/>
            <person name="Probst A.J."/>
            <person name="Thomas B.C."/>
            <person name="Singh A."/>
            <person name="Wilkins M.J."/>
            <person name="Karaoz U."/>
            <person name="Brodie E.L."/>
            <person name="Williams K.H."/>
            <person name="Hubbard S.S."/>
            <person name="Banfield J.F."/>
        </authorList>
    </citation>
    <scope>NUCLEOTIDE SEQUENCE [LARGE SCALE GENOMIC DNA]</scope>
    <source>
        <strain evidence="3">RIFCSPLOWO2_12_FULL_64_10</strain>
    </source>
</reference>
<comment type="caution">
    <text evidence="2">The sequence shown here is derived from an EMBL/GenBank/DDBJ whole genome shotgun (WGS) entry which is preliminary data.</text>
</comment>
<evidence type="ECO:0000313" key="2">
    <source>
        <dbReference type="EMBL" id="OGG45972.1"/>
    </source>
</evidence>
<evidence type="ECO:0000259" key="1">
    <source>
        <dbReference type="Pfam" id="PF20114"/>
    </source>
</evidence>
<accession>A0A1F6CAE4</accession>
<dbReference type="AlphaFoldDB" id="A0A1F6CAE4"/>
<proteinExistence type="predicted"/>
<feature type="domain" description="DUF6504" evidence="1">
    <location>
        <begin position="25"/>
        <end position="98"/>
    </location>
</feature>
<gene>
    <name evidence="2" type="ORF">A3F84_17340</name>
</gene>
<dbReference type="Pfam" id="PF20114">
    <property type="entry name" value="DUF6504"/>
    <property type="match status" value="1"/>
</dbReference>
<protein>
    <recommendedName>
        <fullName evidence="1">DUF6504 domain-containing protein</fullName>
    </recommendedName>
</protein>
<evidence type="ECO:0000313" key="3">
    <source>
        <dbReference type="Proteomes" id="UP000178606"/>
    </source>
</evidence>
<name>A0A1F6CAE4_HANXR</name>
<organism evidence="2 3">
    <name type="scientific">Handelsmanbacteria sp. (strain RIFCSPLOWO2_12_FULL_64_10)</name>
    <dbReference type="NCBI Taxonomy" id="1817868"/>
    <lineage>
        <taxon>Bacteria</taxon>
        <taxon>Candidatus Handelsmaniibacteriota</taxon>
    </lineage>
</organism>
<dbReference type="EMBL" id="MFKF01000351">
    <property type="protein sequence ID" value="OGG45972.1"/>
    <property type="molecule type" value="Genomic_DNA"/>
</dbReference>
<sequence>MSARSRAAASYCRVAREGRRYSWLIDEAVEVHPGEVRALRGECPPRRFRWRGRWHRVQEVASVWRDGRKWSAKWPERGRTYFYVSAGPEGYFEMYFDKVWMLYRKVEIR</sequence>
<dbReference type="Proteomes" id="UP000178606">
    <property type="component" value="Unassembled WGS sequence"/>
</dbReference>